<dbReference type="Proteomes" id="UP000002524">
    <property type="component" value="Chromosome 1"/>
</dbReference>
<keyword evidence="1" id="KW-1133">Transmembrane helix</keyword>
<organism evidence="2 3">
    <name type="scientific">Deinococcus radiodurans (strain ATCC 13939 / DSM 20539 / JCM 16871 / CCUG 27074 / LMG 4051 / NBRC 15346 / NCIMB 9279 / VKM B-1422 / R1)</name>
    <dbReference type="NCBI Taxonomy" id="243230"/>
    <lineage>
        <taxon>Bacteria</taxon>
        <taxon>Thermotogati</taxon>
        <taxon>Deinococcota</taxon>
        <taxon>Deinococci</taxon>
        <taxon>Deinococcales</taxon>
        <taxon>Deinococcaceae</taxon>
        <taxon>Deinococcus</taxon>
    </lineage>
</organism>
<evidence type="ECO:0000313" key="3">
    <source>
        <dbReference type="Proteomes" id="UP000002524"/>
    </source>
</evidence>
<feature type="transmembrane region" description="Helical" evidence="1">
    <location>
        <begin position="119"/>
        <end position="138"/>
    </location>
</feature>
<keyword evidence="1" id="KW-0812">Transmembrane</keyword>
<dbReference type="KEGG" id="dra:DR_2003"/>
<protein>
    <submittedName>
        <fullName evidence="2">Uncharacterized protein</fullName>
    </submittedName>
</protein>
<sequence length="210" mass="22806">MVNGADGTRKSWPGTASQVGAVFLCFRSVSGTRLWTILLAMSLARFLLSLIAGASAALIAFSAFYTRGDTGGVFRFLHARGDVRRLEAAGAGAEQIAAAKARALEIAQSVADPAFATQMLPVALLIGIGVAALVWTLFGRRLERVEQGGERADVQERMVLKYAYRSGGHFTLRDLEEKSPLSFEQAREVTGRMLERGQLQRDGDGYRLLR</sequence>
<dbReference type="EnsemblBacteria" id="AAF11564">
    <property type="protein sequence ID" value="AAF11564"/>
    <property type="gene ID" value="DR_2003"/>
</dbReference>
<name>Q9RSW8_DEIRA</name>
<dbReference type="PIR" id="H75325">
    <property type="entry name" value="H75325"/>
</dbReference>
<reference evidence="2 3" key="1">
    <citation type="journal article" date="1999" name="Science">
        <title>Genome sequence of the radioresistant bacterium Deinococcus radiodurans R1.</title>
        <authorList>
            <person name="White O."/>
            <person name="Eisen J.A."/>
            <person name="Heidelberg J.F."/>
            <person name="Hickey E.K."/>
            <person name="Peterson J.D."/>
            <person name="Dodson R.J."/>
            <person name="Haft D.H."/>
            <person name="Gwinn M.L."/>
            <person name="Nelson W.C."/>
            <person name="Richardson D.L."/>
            <person name="Moffat K.S."/>
            <person name="Qin H."/>
            <person name="Jiang L."/>
            <person name="Pamphile W."/>
            <person name="Crosby M."/>
            <person name="Shen M."/>
            <person name="Vamathevan J.J."/>
            <person name="Lam P."/>
            <person name="McDonald L."/>
            <person name="Utterback T."/>
            <person name="Zalewski C."/>
            <person name="Makarova K.S."/>
            <person name="Aravind L."/>
            <person name="Daly M.J."/>
            <person name="Minton K.W."/>
            <person name="Fleischmann R.D."/>
            <person name="Ketchum K.A."/>
            <person name="Nelson K.E."/>
            <person name="Salzberg S."/>
            <person name="Smith H.O."/>
            <person name="Venter J.C."/>
            <person name="Fraser C.M."/>
        </authorList>
    </citation>
    <scope>NUCLEOTIDE SEQUENCE [LARGE SCALE GENOMIC DNA]</scope>
    <source>
        <strain evidence="3">ATCC 13939 / DSM 20539 / JCM 16871 / LMG 4051 / NBRC 15346 / NCIMB 9279 / R1 / VKM B-1422</strain>
    </source>
</reference>
<dbReference type="EMBL" id="AE000513">
    <property type="protein sequence ID" value="AAF11564.1"/>
    <property type="molecule type" value="Genomic_DNA"/>
</dbReference>
<dbReference type="AlphaFoldDB" id="Q9RSW8"/>
<gene>
    <name evidence="2" type="ordered locus">DR_2003</name>
</gene>
<accession>Q9RSW8</accession>
<proteinExistence type="predicted"/>
<keyword evidence="3" id="KW-1185">Reference proteome</keyword>
<dbReference type="PaxDb" id="243230-DR_2003"/>
<dbReference type="OrthoDB" id="73835at2"/>
<dbReference type="InParanoid" id="Q9RSW8"/>
<feature type="transmembrane region" description="Helical" evidence="1">
    <location>
        <begin position="43"/>
        <end position="65"/>
    </location>
</feature>
<dbReference type="STRING" id="243230.DR_2003"/>
<dbReference type="PATRIC" id="fig|243230.17.peg.2226"/>
<evidence type="ECO:0000256" key="1">
    <source>
        <dbReference type="SAM" id="Phobius"/>
    </source>
</evidence>
<dbReference type="HOGENOM" id="CLU_1583790_0_0_0"/>
<keyword evidence="1" id="KW-0472">Membrane</keyword>
<evidence type="ECO:0000313" key="2">
    <source>
        <dbReference type="EMBL" id="AAF11564.1"/>
    </source>
</evidence>